<comment type="similarity">
    <text evidence="1">Belongs to the flavin monoamine oxidase family.</text>
</comment>
<protein>
    <submittedName>
        <fullName evidence="3">Amine oxidase</fullName>
    </submittedName>
</protein>
<dbReference type="InterPro" id="IPR002937">
    <property type="entry name" value="Amino_oxidase"/>
</dbReference>
<organism evidence="3 4">
    <name type="scientific">Candidimonas nitroreducens</name>
    <dbReference type="NCBI Taxonomy" id="683354"/>
    <lineage>
        <taxon>Bacteria</taxon>
        <taxon>Pseudomonadati</taxon>
        <taxon>Pseudomonadota</taxon>
        <taxon>Betaproteobacteria</taxon>
        <taxon>Burkholderiales</taxon>
        <taxon>Alcaligenaceae</taxon>
        <taxon>Candidimonas</taxon>
    </lineage>
</organism>
<dbReference type="SUPFAM" id="SSF51905">
    <property type="entry name" value="FAD/NAD(P)-binding domain"/>
    <property type="match status" value="1"/>
</dbReference>
<evidence type="ECO:0000259" key="2">
    <source>
        <dbReference type="Pfam" id="PF01593"/>
    </source>
</evidence>
<evidence type="ECO:0000256" key="1">
    <source>
        <dbReference type="ARBA" id="ARBA00005995"/>
    </source>
</evidence>
<dbReference type="InterPro" id="IPR050703">
    <property type="entry name" value="Flavin_MAO"/>
</dbReference>
<accession>A0A225MA23</accession>
<dbReference type="Gene3D" id="3.50.50.60">
    <property type="entry name" value="FAD/NAD(P)-binding domain"/>
    <property type="match status" value="2"/>
</dbReference>
<dbReference type="Proteomes" id="UP000214603">
    <property type="component" value="Unassembled WGS sequence"/>
</dbReference>
<dbReference type="Pfam" id="PF13450">
    <property type="entry name" value="NAD_binding_8"/>
    <property type="match status" value="1"/>
</dbReference>
<dbReference type="AlphaFoldDB" id="A0A225MA23"/>
<dbReference type="Pfam" id="PF01593">
    <property type="entry name" value="Amino_oxidase"/>
    <property type="match status" value="1"/>
</dbReference>
<proteinExistence type="inferred from homology"/>
<dbReference type="PANTHER" id="PTHR43563">
    <property type="entry name" value="AMINE OXIDASE"/>
    <property type="match status" value="1"/>
</dbReference>
<evidence type="ECO:0000313" key="4">
    <source>
        <dbReference type="Proteomes" id="UP000214603"/>
    </source>
</evidence>
<sequence>MGMETASIAIVGAGLSGLYAAYLLATAGISDYVVLEARDVIGGRIAVAYPPDDATAPAASPAKNRDRFDLGPTWYWPAYQRRLDGVIGALGLDRFDQYETGDMVFESSPNQSPVRTRGYRSAPTSVRLEGGMAALVDGLYQRLDAARIHTGRAVTRLQCGGGKIVLTAEDRCGRAATYRAAHVLLAVPPRLAMTAMDFVPALPEALQRGWRDVPTWMAPHAKYLAIYDEPFWRGQGLSGEARSACGPLVEIHDASAPGGHAALFGFFGIPARTRQQVSDEVLRAHCRSQLARLFGPQARNPRADFIKDWAAEPYTASAADQEATDHIANAPLATAQSGVWQDRLVGIASEWSRQFPGYVAGAIQAAENGVATVLRPPGEVV</sequence>
<dbReference type="GO" id="GO:0016491">
    <property type="term" value="F:oxidoreductase activity"/>
    <property type="evidence" value="ECO:0007669"/>
    <property type="project" value="InterPro"/>
</dbReference>
<dbReference type="EMBL" id="NJIH01000010">
    <property type="protein sequence ID" value="OWT56950.1"/>
    <property type="molecule type" value="Genomic_DNA"/>
</dbReference>
<gene>
    <name evidence="3" type="ORF">CEY11_18475</name>
</gene>
<feature type="domain" description="Amine oxidase" evidence="2">
    <location>
        <begin position="123"/>
        <end position="373"/>
    </location>
</feature>
<keyword evidence="4" id="KW-1185">Reference proteome</keyword>
<evidence type="ECO:0000313" key="3">
    <source>
        <dbReference type="EMBL" id="OWT56950.1"/>
    </source>
</evidence>
<dbReference type="InterPro" id="IPR036188">
    <property type="entry name" value="FAD/NAD-bd_sf"/>
</dbReference>
<reference evidence="4" key="1">
    <citation type="submission" date="2017-06" db="EMBL/GenBank/DDBJ databases">
        <title>Herbaspirillum phytohormonus sp. nov., isolated from the root nodule of Robinia pseudoacacia in lead-zinc mine.</title>
        <authorList>
            <person name="Fan M."/>
            <person name="Lin Y."/>
        </authorList>
    </citation>
    <scope>NUCLEOTIDE SEQUENCE [LARGE SCALE GENOMIC DNA]</scope>
    <source>
        <strain evidence="4">SC-089</strain>
    </source>
</reference>
<dbReference type="SUPFAM" id="SSF54373">
    <property type="entry name" value="FAD-linked reductases, C-terminal domain"/>
    <property type="match status" value="1"/>
</dbReference>
<name>A0A225MA23_9BURK</name>
<comment type="caution">
    <text evidence="3">The sequence shown here is derived from an EMBL/GenBank/DDBJ whole genome shotgun (WGS) entry which is preliminary data.</text>
</comment>
<dbReference type="PANTHER" id="PTHR43563:SF1">
    <property type="entry name" value="AMINE OXIDASE [FLAVIN-CONTAINING] B"/>
    <property type="match status" value="1"/>
</dbReference>
<dbReference type="Gene3D" id="3.90.660.10">
    <property type="match status" value="1"/>
</dbReference>